<accession>A0A0J8C3V6</accession>
<dbReference type="OrthoDB" id="2013100at2759"/>
<dbReference type="Gramene" id="KMT08470">
    <property type="protein sequence ID" value="KMT08470"/>
    <property type="gene ID" value="BVRB_6g140250"/>
</dbReference>
<gene>
    <name evidence="1" type="ORF">BVRB_6g140250</name>
</gene>
<dbReference type="KEGG" id="bvg:104896271"/>
<dbReference type="GO" id="GO:0048564">
    <property type="term" value="P:photosystem I assembly"/>
    <property type="evidence" value="ECO:0007669"/>
    <property type="project" value="EnsemblPlants"/>
</dbReference>
<dbReference type="eggNOG" id="ENOG502QUQN">
    <property type="taxonomic scope" value="Eukaryota"/>
</dbReference>
<dbReference type="PANTHER" id="PTHR36770">
    <property type="entry name" value="PHOTOSYSTEM I ASSEMBLY FACTOR PSA3, CHLOROPLASTIC"/>
    <property type="match status" value="1"/>
</dbReference>
<evidence type="ECO:0000313" key="1">
    <source>
        <dbReference type="EMBL" id="KMT08470.1"/>
    </source>
</evidence>
<sequence>MVLTLSPTQVSAKYSYITTINTHNTLNLHQFINNSINSRKFRIPTTSNGGTNISIIKAYIENTSPISNFANKVIGSLPVIGLIARMVNDEGGVAGDIIDFAEFRRRVGNKCSVNDSRAFFEFQERRGRAGDPLYVLLCCWLAALGAGLLKSEEILEGVARLRLSNDIEFEEQTFIAMMTEAKEKRAKVKAGAPTIPMELRVEKALDAIYVCCFGKDLIEERDESLLVTMISAVFPTVKQPDIERIVKEKAKKVSEGTEGDLFVEPKLLSKEAIQLQMKDLQFLKQNSTELLEQNREN</sequence>
<protein>
    <recommendedName>
        <fullName evidence="3">Photosystem I assembly factor PSA3, chloroplastic</fullName>
    </recommendedName>
</protein>
<reference evidence="1 2" key="1">
    <citation type="journal article" date="2014" name="Nature">
        <title>The genome of the recently domesticated crop plant sugar beet (Beta vulgaris).</title>
        <authorList>
            <person name="Dohm J.C."/>
            <person name="Minoche A.E."/>
            <person name="Holtgrawe D."/>
            <person name="Capella-Gutierrez S."/>
            <person name="Zakrzewski F."/>
            <person name="Tafer H."/>
            <person name="Rupp O."/>
            <person name="Sorensen T.R."/>
            <person name="Stracke R."/>
            <person name="Reinhardt R."/>
            <person name="Goesmann A."/>
            <person name="Kraft T."/>
            <person name="Schulz B."/>
            <person name="Stadler P.F."/>
            <person name="Schmidt T."/>
            <person name="Gabaldon T."/>
            <person name="Lehrach H."/>
            <person name="Weisshaar B."/>
            <person name="Himmelbauer H."/>
        </authorList>
    </citation>
    <scope>NUCLEOTIDE SEQUENCE [LARGE SCALE GENOMIC DNA]</scope>
    <source>
        <tissue evidence="1">Taproot</tissue>
    </source>
</reference>
<dbReference type="GO" id="GO:0009535">
    <property type="term" value="C:chloroplast thylakoid membrane"/>
    <property type="evidence" value="ECO:0007669"/>
    <property type="project" value="EnsemblPlants"/>
</dbReference>
<dbReference type="Proteomes" id="UP000035740">
    <property type="component" value="Chromosome 6"/>
</dbReference>
<dbReference type="AlphaFoldDB" id="A0A0J8C3V6"/>
<dbReference type="GO" id="GO:0098572">
    <property type="term" value="C:stromal side of plastid thylakoid membrane"/>
    <property type="evidence" value="ECO:0007669"/>
    <property type="project" value="EnsemblPlants"/>
</dbReference>
<dbReference type="OMA" id="ETFIAMM"/>
<evidence type="ECO:0008006" key="3">
    <source>
        <dbReference type="Google" id="ProtNLM"/>
    </source>
</evidence>
<evidence type="ECO:0000313" key="2">
    <source>
        <dbReference type="Proteomes" id="UP000035740"/>
    </source>
</evidence>
<dbReference type="PANTHER" id="PTHR36770:SF1">
    <property type="entry name" value="PHOTOSYSTEM I ASSEMBLY FACTOR PSA3, CHLOROPLASTIC"/>
    <property type="match status" value="1"/>
</dbReference>
<dbReference type="EMBL" id="KQ090114">
    <property type="protein sequence ID" value="KMT08470.1"/>
    <property type="molecule type" value="Genomic_DNA"/>
</dbReference>
<organism evidence="1 2">
    <name type="scientific">Beta vulgaris subsp. vulgaris</name>
    <name type="common">Beet</name>
    <dbReference type="NCBI Taxonomy" id="3555"/>
    <lineage>
        <taxon>Eukaryota</taxon>
        <taxon>Viridiplantae</taxon>
        <taxon>Streptophyta</taxon>
        <taxon>Embryophyta</taxon>
        <taxon>Tracheophyta</taxon>
        <taxon>Spermatophyta</taxon>
        <taxon>Magnoliopsida</taxon>
        <taxon>eudicotyledons</taxon>
        <taxon>Gunneridae</taxon>
        <taxon>Pentapetalae</taxon>
        <taxon>Caryophyllales</taxon>
        <taxon>Chenopodiaceae</taxon>
        <taxon>Betoideae</taxon>
        <taxon>Beta</taxon>
    </lineage>
</organism>
<keyword evidence="2" id="KW-1185">Reference proteome</keyword>
<proteinExistence type="predicted"/>
<name>A0A0J8C3V6_BETVV</name>
<dbReference type="InterPro" id="IPR037736">
    <property type="entry name" value="PSA3"/>
</dbReference>